<sequence>MKSLGILLFLFLISVKVFAVDENYKFFLKEVISNSESIKSKEALVNAEELNELSAKLYAIPKLSGTVTQKHTRINTQGYIESRLILNSLLFDDVTLNTLKSQHYKLLGALVDLDKEKETIVSSVMSDQINISLYEKLRSNAQILKRDSEKLHAKINVKDEVGIIKESDVKLAELLVQKIDNEIYNIDRVIEQRKLDIESKALYPYPARGIT</sequence>
<dbReference type="EMBL" id="AAMIVI010000069">
    <property type="protein sequence ID" value="EDH7972346.1"/>
    <property type="molecule type" value="Genomic_DNA"/>
</dbReference>
<evidence type="ECO:0000313" key="1">
    <source>
        <dbReference type="EMBL" id="EDH7972346.1"/>
    </source>
</evidence>
<reference evidence="1" key="1">
    <citation type="submission" date="2018-07" db="EMBL/GenBank/DDBJ databases">
        <authorList>
            <consortium name="GenomeTrakr network: Whole genome sequencing for foodborne pathogen traceback"/>
        </authorList>
    </citation>
    <scope>NUCLEOTIDE SEQUENCE</scope>
    <source>
        <strain evidence="1">FSIS1701206</strain>
    </source>
</reference>
<proteinExistence type="predicted"/>
<protein>
    <recommendedName>
        <fullName evidence="2">TolC family protein</fullName>
    </recommendedName>
</protein>
<dbReference type="SUPFAM" id="SSF56954">
    <property type="entry name" value="Outer membrane efflux proteins (OEP)"/>
    <property type="match status" value="1"/>
</dbReference>
<dbReference type="Gene3D" id="1.20.1600.10">
    <property type="entry name" value="Outer membrane efflux proteins (OEP)"/>
    <property type="match status" value="1"/>
</dbReference>
<feature type="non-terminal residue" evidence="1">
    <location>
        <position position="211"/>
    </location>
</feature>
<organism evidence="1">
    <name type="scientific">Salmonella enterica subsp. enterica serovar Kentucky</name>
    <dbReference type="NCBI Taxonomy" id="192955"/>
    <lineage>
        <taxon>Bacteria</taxon>
        <taxon>Pseudomonadati</taxon>
        <taxon>Pseudomonadota</taxon>
        <taxon>Gammaproteobacteria</taxon>
        <taxon>Enterobacterales</taxon>
        <taxon>Enterobacteriaceae</taxon>
        <taxon>Salmonella</taxon>
    </lineage>
</organism>
<gene>
    <name evidence="1" type="ORF">CCH07_23650</name>
</gene>
<name>A0A635NQN6_SALET</name>
<accession>A0A635NQN6</accession>
<comment type="caution">
    <text evidence="1">The sequence shown here is derived from an EMBL/GenBank/DDBJ whole genome shotgun (WGS) entry which is preliminary data.</text>
</comment>
<evidence type="ECO:0008006" key="2">
    <source>
        <dbReference type="Google" id="ProtNLM"/>
    </source>
</evidence>
<dbReference type="AlphaFoldDB" id="A0A635NQN6"/>